<dbReference type="InterPro" id="IPR017853">
    <property type="entry name" value="GH"/>
</dbReference>
<dbReference type="InterPro" id="IPR032091">
    <property type="entry name" value="Malt_amylase-like_C"/>
</dbReference>
<sequence>MQHTAVHHTTWHRDAIFYHIYPLGFCGDRGLAAIREAIPHLKKLGVTALYLGPVFASSNHGYDTSDYFRIDPRLGTEQDFRDLVHDLHRSDIRVVLDGVFNHVGREFWAFSRLQEEGSSSAYRHWFSDVDFSTPNPYGDPFSYQGWEGHFDLVTLNLEHEPVQEHLLQAVEWMISNLGIDGLRLDVAYCLPKWFLRRLRSHTDNLHPDFYLLGEVIHGDYGSFLGDDLLHAVTNYECFKGLWSSHNDANYFEIAHSITRQFGDGAQDKGVSGGHALYNFADNHDVDRVASVLDNPAHVFPLYGILMTLPGSPSLYYGSEFALTGRKQDGDDRPLRPDWARVTDSVCTQSGDHSHGADLQTWLQKLADVRTRHPALRSSCISLLHVAHQQIAYLRSTEDQQIVVAMNAGAEPSLLQLKNLPGNRLQNLLGHNSEIPLSNGSAAIELPAYGTALYEVIQ</sequence>
<dbReference type="Proteomes" id="UP000007383">
    <property type="component" value="Chromosome"/>
</dbReference>
<evidence type="ECO:0000313" key="4">
    <source>
        <dbReference type="EMBL" id="AFG36219.1"/>
    </source>
</evidence>
<accession>H9UFC6</accession>
<dbReference type="RefSeq" id="WP_014454217.1">
    <property type="nucleotide sequence ID" value="NC_017098.1"/>
</dbReference>
<dbReference type="OrthoDB" id="9805159at2"/>
<dbReference type="SUPFAM" id="SSF51445">
    <property type="entry name" value="(Trans)glycosidases"/>
    <property type="match status" value="1"/>
</dbReference>
<dbReference type="Pfam" id="PF16657">
    <property type="entry name" value="Malt_amylase_C"/>
    <property type="match status" value="1"/>
</dbReference>
<protein>
    <submittedName>
        <fullName evidence="4">Glycosidase</fullName>
    </submittedName>
</protein>
<dbReference type="PANTHER" id="PTHR10357">
    <property type="entry name" value="ALPHA-AMYLASE FAMILY MEMBER"/>
    <property type="match status" value="1"/>
</dbReference>
<evidence type="ECO:0000256" key="2">
    <source>
        <dbReference type="ARBA" id="ARBA00023295"/>
    </source>
</evidence>
<proteinExistence type="predicted"/>
<dbReference type="GO" id="GO:0016798">
    <property type="term" value="F:hydrolase activity, acting on glycosyl bonds"/>
    <property type="evidence" value="ECO:0007669"/>
    <property type="project" value="UniProtKB-KW"/>
</dbReference>
<dbReference type="SUPFAM" id="SSF51011">
    <property type="entry name" value="Glycosyl hydrolase domain"/>
    <property type="match status" value="1"/>
</dbReference>
<dbReference type="InterPro" id="IPR013780">
    <property type="entry name" value="Glyco_hydro_b"/>
</dbReference>
<organism evidence="4 5">
    <name type="scientific">Spirochaeta africana (strain ATCC 700263 / DSM 8902 / Z-7692)</name>
    <dbReference type="NCBI Taxonomy" id="889378"/>
    <lineage>
        <taxon>Bacteria</taxon>
        <taxon>Pseudomonadati</taxon>
        <taxon>Spirochaetota</taxon>
        <taxon>Spirochaetia</taxon>
        <taxon>Spirochaetales</taxon>
        <taxon>Spirochaetaceae</taxon>
        <taxon>Spirochaeta</taxon>
    </lineage>
</organism>
<feature type="domain" description="Glycosyl hydrolase family 13 catalytic" evidence="3">
    <location>
        <begin position="19"/>
        <end position="369"/>
    </location>
</feature>
<dbReference type="PATRIC" id="fig|889378.3.peg.113"/>
<dbReference type="KEGG" id="sfc:Spiaf_0110"/>
<keyword evidence="5" id="KW-1185">Reference proteome</keyword>
<dbReference type="SMART" id="SM00642">
    <property type="entry name" value="Aamy"/>
    <property type="match status" value="1"/>
</dbReference>
<dbReference type="PANTHER" id="PTHR10357:SF210">
    <property type="entry name" value="MALTODEXTRIN GLUCOSIDASE"/>
    <property type="match status" value="1"/>
</dbReference>
<evidence type="ECO:0000256" key="1">
    <source>
        <dbReference type="ARBA" id="ARBA00022801"/>
    </source>
</evidence>
<reference evidence="5" key="1">
    <citation type="journal article" date="2013" name="Stand. Genomic Sci.">
        <title>Complete genome sequence of the halophilic bacterium Spirochaeta africana type strain (Z-7692(T)) from the alkaline Lake Magadi in the East African Rift.</title>
        <authorList>
            <person name="Liolos K."/>
            <person name="Abt B."/>
            <person name="Scheuner C."/>
            <person name="Teshima H."/>
            <person name="Held B."/>
            <person name="Lapidus A."/>
            <person name="Nolan M."/>
            <person name="Lucas S."/>
            <person name="Deshpande S."/>
            <person name="Cheng J.F."/>
            <person name="Tapia R."/>
            <person name="Goodwin L.A."/>
            <person name="Pitluck S."/>
            <person name="Pagani I."/>
            <person name="Ivanova N."/>
            <person name="Mavromatis K."/>
            <person name="Mikhailova N."/>
            <person name="Huntemann M."/>
            <person name="Pati A."/>
            <person name="Chen A."/>
            <person name="Palaniappan K."/>
            <person name="Land M."/>
            <person name="Rohde M."/>
            <person name="Tindall B.J."/>
            <person name="Detter J.C."/>
            <person name="Goker M."/>
            <person name="Bristow J."/>
            <person name="Eisen J.A."/>
            <person name="Markowitz V."/>
            <person name="Hugenholtz P."/>
            <person name="Woyke T."/>
            <person name="Klenk H.P."/>
            <person name="Kyrpides N.C."/>
        </authorList>
    </citation>
    <scope>NUCLEOTIDE SEQUENCE</scope>
    <source>
        <strain evidence="5">ATCC 700263 / DSM 8902 / Z-7692</strain>
    </source>
</reference>
<dbReference type="EMBL" id="CP003282">
    <property type="protein sequence ID" value="AFG36219.1"/>
    <property type="molecule type" value="Genomic_DNA"/>
</dbReference>
<dbReference type="GO" id="GO:0005975">
    <property type="term" value="P:carbohydrate metabolic process"/>
    <property type="evidence" value="ECO:0007669"/>
    <property type="project" value="InterPro"/>
</dbReference>
<evidence type="ECO:0000313" key="5">
    <source>
        <dbReference type="Proteomes" id="UP000007383"/>
    </source>
</evidence>
<gene>
    <name evidence="4" type="ordered locus">Spiaf_0110</name>
</gene>
<keyword evidence="1" id="KW-0378">Hydrolase</keyword>
<dbReference type="STRING" id="889378.Spiaf_0110"/>
<dbReference type="eggNOG" id="COG0366">
    <property type="taxonomic scope" value="Bacteria"/>
</dbReference>
<dbReference type="InterPro" id="IPR006047">
    <property type="entry name" value="GH13_cat_dom"/>
</dbReference>
<name>H9UFC6_SPIAZ</name>
<dbReference type="CDD" id="cd11353">
    <property type="entry name" value="AmyAc_euk_bac_CMD_like"/>
    <property type="match status" value="1"/>
</dbReference>
<dbReference type="HOGENOM" id="CLU_006462_6_5_12"/>
<dbReference type="Gene3D" id="3.20.20.80">
    <property type="entry name" value="Glycosidases"/>
    <property type="match status" value="1"/>
</dbReference>
<evidence type="ECO:0000259" key="3">
    <source>
        <dbReference type="SMART" id="SM00642"/>
    </source>
</evidence>
<dbReference type="Gene3D" id="2.60.40.1180">
    <property type="entry name" value="Golgi alpha-mannosidase II"/>
    <property type="match status" value="1"/>
</dbReference>
<dbReference type="AlphaFoldDB" id="H9UFC6"/>
<keyword evidence="2 4" id="KW-0326">Glycosidase</keyword>
<dbReference type="Pfam" id="PF00128">
    <property type="entry name" value="Alpha-amylase"/>
    <property type="match status" value="1"/>
</dbReference>